<dbReference type="AlphaFoldDB" id="A0A1A8PGX6"/>
<proteinExistence type="predicted"/>
<gene>
    <name evidence="1" type="primary">CCL20</name>
</gene>
<sequence>PTLKAFPMKTTCSKTPSPVSNTAMGILIHKCFFPVWQEV</sequence>
<name>A0A1A8PGX6_9TELE</name>
<dbReference type="EMBL" id="HAEH01006826">
    <property type="protein sequence ID" value="SBR80284.1"/>
    <property type="molecule type" value="Transcribed_RNA"/>
</dbReference>
<accession>A0A1A8PGX6</accession>
<evidence type="ECO:0000313" key="1">
    <source>
        <dbReference type="EMBL" id="SBR80284.1"/>
    </source>
</evidence>
<reference evidence="1" key="1">
    <citation type="submission" date="2016-05" db="EMBL/GenBank/DDBJ databases">
        <authorList>
            <person name="Lavstsen T."/>
            <person name="Jespersen J.S."/>
        </authorList>
    </citation>
    <scope>NUCLEOTIDE SEQUENCE</scope>
    <source>
        <tissue evidence="1">Brain</tissue>
    </source>
</reference>
<protein>
    <submittedName>
        <fullName evidence="1">Chemokine (C-C motif) ligand 20</fullName>
    </submittedName>
</protein>
<feature type="non-terminal residue" evidence="1">
    <location>
        <position position="39"/>
    </location>
</feature>
<feature type="non-terminal residue" evidence="1">
    <location>
        <position position="1"/>
    </location>
</feature>
<reference evidence="1" key="2">
    <citation type="submission" date="2016-06" db="EMBL/GenBank/DDBJ databases">
        <title>The genome of a short-lived fish provides insights into sex chromosome evolution and the genetic control of aging.</title>
        <authorList>
            <person name="Reichwald K."/>
            <person name="Felder M."/>
            <person name="Petzold A."/>
            <person name="Koch P."/>
            <person name="Groth M."/>
            <person name="Platzer M."/>
        </authorList>
    </citation>
    <scope>NUCLEOTIDE SEQUENCE</scope>
    <source>
        <tissue evidence="1">Brain</tissue>
    </source>
</reference>
<organism evidence="1">
    <name type="scientific">Nothobranchius rachovii</name>
    <name type="common">bluefin notho</name>
    <dbReference type="NCBI Taxonomy" id="451742"/>
    <lineage>
        <taxon>Eukaryota</taxon>
        <taxon>Metazoa</taxon>
        <taxon>Chordata</taxon>
        <taxon>Craniata</taxon>
        <taxon>Vertebrata</taxon>
        <taxon>Euteleostomi</taxon>
        <taxon>Actinopterygii</taxon>
        <taxon>Neopterygii</taxon>
        <taxon>Teleostei</taxon>
        <taxon>Neoteleostei</taxon>
        <taxon>Acanthomorphata</taxon>
        <taxon>Ovalentaria</taxon>
        <taxon>Atherinomorphae</taxon>
        <taxon>Cyprinodontiformes</taxon>
        <taxon>Nothobranchiidae</taxon>
        <taxon>Nothobranchius</taxon>
    </lineage>
</organism>